<dbReference type="InterPro" id="IPR001789">
    <property type="entry name" value="Sig_transdc_resp-reg_receiver"/>
</dbReference>
<evidence type="ECO:0000256" key="1">
    <source>
        <dbReference type="ARBA" id="ARBA00022553"/>
    </source>
</evidence>
<dbReference type="PANTHER" id="PTHR44591">
    <property type="entry name" value="STRESS RESPONSE REGULATOR PROTEIN 1"/>
    <property type="match status" value="1"/>
</dbReference>
<dbReference type="PANTHER" id="PTHR44591:SF3">
    <property type="entry name" value="RESPONSE REGULATORY DOMAIN-CONTAINING PROTEIN"/>
    <property type="match status" value="1"/>
</dbReference>
<name>A0ABY1NLG9_9FLAO</name>
<dbReference type="Pfam" id="PF00072">
    <property type="entry name" value="Response_reg"/>
    <property type="match status" value="1"/>
</dbReference>
<evidence type="ECO:0000259" key="3">
    <source>
        <dbReference type="PROSITE" id="PS50110"/>
    </source>
</evidence>
<proteinExistence type="predicted"/>
<dbReference type="InterPro" id="IPR050595">
    <property type="entry name" value="Bact_response_regulator"/>
</dbReference>
<dbReference type="Gene3D" id="3.40.50.2300">
    <property type="match status" value="1"/>
</dbReference>
<reference evidence="4 5" key="1">
    <citation type="submission" date="2017-05" db="EMBL/GenBank/DDBJ databases">
        <authorList>
            <person name="Varghese N."/>
            <person name="Submissions S."/>
        </authorList>
    </citation>
    <scope>NUCLEOTIDE SEQUENCE [LARGE SCALE GENOMIC DNA]</scope>
    <source>
        <strain evidence="4 5">DSM 28214</strain>
    </source>
</reference>
<dbReference type="SUPFAM" id="SSF52172">
    <property type="entry name" value="CheY-like"/>
    <property type="match status" value="1"/>
</dbReference>
<feature type="modified residue" description="4-aspartylphosphate" evidence="2">
    <location>
        <position position="55"/>
    </location>
</feature>
<keyword evidence="5" id="KW-1185">Reference proteome</keyword>
<gene>
    <name evidence="4" type="ORF">SAMN06264346_102506</name>
</gene>
<dbReference type="InterPro" id="IPR011006">
    <property type="entry name" value="CheY-like_superfamily"/>
</dbReference>
<protein>
    <submittedName>
        <fullName evidence="4">Response regulator receiver domain-containing protein</fullName>
    </submittedName>
</protein>
<dbReference type="Proteomes" id="UP001157960">
    <property type="component" value="Unassembled WGS sequence"/>
</dbReference>
<dbReference type="EMBL" id="FXTZ01000002">
    <property type="protein sequence ID" value="SMP12906.1"/>
    <property type="molecule type" value="Genomic_DNA"/>
</dbReference>
<evidence type="ECO:0000313" key="4">
    <source>
        <dbReference type="EMBL" id="SMP12906.1"/>
    </source>
</evidence>
<sequence length="142" mass="16377">MMIMKTISILEDEDSIREVLEVFLTMEGYEVNTSRTVSEFLTSYKDQNTDLFLLDVRLTDGSEIDICKKIKDSSNNENIPVVLMSANTDIREIENDLGHQTFIILFRLMFMMIKVDNVSGDQAGSPEVDQRYMHLKKEISKN</sequence>
<evidence type="ECO:0000313" key="5">
    <source>
        <dbReference type="Proteomes" id="UP001157960"/>
    </source>
</evidence>
<accession>A0ABY1NLG9</accession>
<evidence type="ECO:0000256" key="2">
    <source>
        <dbReference type="PROSITE-ProRule" id="PRU00169"/>
    </source>
</evidence>
<dbReference type="PROSITE" id="PS50110">
    <property type="entry name" value="RESPONSE_REGULATORY"/>
    <property type="match status" value="1"/>
</dbReference>
<feature type="domain" description="Response regulatory" evidence="3">
    <location>
        <begin position="6"/>
        <end position="119"/>
    </location>
</feature>
<organism evidence="4 5">
    <name type="scientific">Chryseobacterium profundimaris</name>
    <dbReference type="NCBI Taxonomy" id="1387275"/>
    <lineage>
        <taxon>Bacteria</taxon>
        <taxon>Pseudomonadati</taxon>
        <taxon>Bacteroidota</taxon>
        <taxon>Flavobacteriia</taxon>
        <taxon>Flavobacteriales</taxon>
        <taxon>Weeksellaceae</taxon>
        <taxon>Chryseobacterium group</taxon>
        <taxon>Chryseobacterium</taxon>
    </lineage>
</organism>
<comment type="caution">
    <text evidence="4">The sequence shown here is derived from an EMBL/GenBank/DDBJ whole genome shotgun (WGS) entry which is preliminary data.</text>
</comment>
<dbReference type="SMART" id="SM00448">
    <property type="entry name" value="REC"/>
    <property type="match status" value="1"/>
</dbReference>
<keyword evidence="1 2" id="KW-0597">Phosphoprotein</keyword>